<evidence type="ECO:0000256" key="4">
    <source>
        <dbReference type="ARBA" id="ARBA00022825"/>
    </source>
</evidence>
<gene>
    <name evidence="8" type="ORF">EV209_0779</name>
</gene>
<dbReference type="InterPro" id="IPR000209">
    <property type="entry name" value="Peptidase_S8/S53_dom"/>
</dbReference>
<dbReference type="PROSITE" id="PS51892">
    <property type="entry name" value="SUBTILASE"/>
    <property type="match status" value="1"/>
</dbReference>
<feature type="domain" description="Peptidase S8/S53" evidence="7">
    <location>
        <begin position="424"/>
        <end position="545"/>
    </location>
</feature>
<dbReference type="InterPro" id="IPR036852">
    <property type="entry name" value="Peptidase_S8/S53_dom_sf"/>
</dbReference>
<evidence type="ECO:0000256" key="1">
    <source>
        <dbReference type="ARBA" id="ARBA00011073"/>
    </source>
</evidence>
<proteinExistence type="inferred from homology"/>
<dbReference type="PRINTS" id="PR00723">
    <property type="entry name" value="SUBTILISIN"/>
</dbReference>
<organism evidence="8 9">
    <name type="scientific">Cuneatibacter caecimuris</name>
    <dbReference type="NCBI Taxonomy" id="1796618"/>
    <lineage>
        <taxon>Bacteria</taxon>
        <taxon>Bacillati</taxon>
        <taxon>Bacillota</taxon>
        <taxon>Clostridia</taxon>
        <taxon>Lachnospirales</taxon>
        <taxon>Lachnospiraceae</taxon>
        <taxon>Cuneatibacter</taxon>
    </lineage>
</organism>
<feature type="domain" description="Peptidase S8/S53" evidence="7">
    <location>
        <begin position="93"/>
        <end position="288"/>
    </location>
</feature>
<dbReference type="GO" id="GO:0006508">
    <property type="term" value="P:proteolysis"/>
    <property type="evidence" value="ECO:0007669"/>
    <property type="project" value="UniProtKB-KW"/>
</dbReference>
<evidence type="ECO:0000256" key="6">
    <source>
        <dbReference type="PROSITE-ProRule" id="PRU01240"/>
    </source>
</evidence>
<dbReference type="InterPro" id="IPR015500">
    <property type="entry name" value="Peptidase_S8_subtilisin-rel"/>
</dbReference>
<dbReference type="InterPro" id="IPR050131">
    <property type="entry name" value="Peptidase_S8_subtilisin-like"/>
</dbReference>
<name>A0A4V2F897_9FIRM</name>
<dbReference type="OrthoDB" id="9762689at2"/>
<sequence length="556" mass="60779">MPQDETEYGEFIYQYFAVPEETRLRLEAEGLAYNLGKQYTILCLPIPRSRPLRLVEEFGYFVVPKVYGLLDAGSMEASGITAVQNQPVLQQRGAGVLIGILDTGIDYTLDIFRNADGTTRITSIWDQTLENGREKKRRGRVFDREDINRALQSENPLEIVPTTDDNGHGTFLASIAAGYRQDGTYTGAAPDAQLAVVKLRQAPAHLREYFFIPQDVWAASEADLLMAVEYLLQEAARLSMPLVLLVAVGTSQGNHRGSDPLSAYLQWNAFQRGVAIVTSAGNESGRGHHFLGNIAGGQPYEEVEIQVTEGEPGFSLELWARAPETFFVNILSPIYGEASSIQVTGTGSTVRRFVLDGTTVFVDYHLVESVAGGQLILMRFETPSAGVWRIRVTNDLYIGGQYQLWLPITGFIGPETRFLRPNPDMTIVAPGNGQQVMTIGAYQYQTGAIWNYSSRGFSGNGAVKPDMVAPGADVGGIGPGGRPEVRSGTSVAAAHVAGASALLLSWGLIEGNQDWMNTTTVATYLIRGANRKSTLQYPNPEWGYGSLNLYQTFLNL</sequence>
<feature type="active site" description="Charge relay system" evidence="5 6">
    <location>
        <position position="168"/>
    </location>
</feature>
<dbReference type="Proteomes" id="UP000292927">
    <property type="component" value="Unassembled WGS sequence"/>
</dbReference>
<dbReference type="InterPro" id="IPR017310">
    <property type="entry name" value="Pept_S8A_subtilisin_clostridia"/>
</dbReference>
<dbReference type="AlphaFoldDB" id="A0A4V2F897"/>
<keyword evidence="3 6" id="KW-0378">Hydrolase</keyword>
<evidence type="ECO:0000259" key="7">
    <source>
        <dbReference type="Pfam" id="PF00082"/>
    </source>
</evidence>
<comment type="caution">
    <text evidence="8">The sequence shown here is derived from an EMBL/GenBank/DDBJ whole genome shotgun (WGS) entry which is preliminary data.</text>
</comment>
<evidence type="ECO:0000256" key="3">
    <source>
        <dbReference type="ARBA" id="ARBA00022801"/>
    </source>
</evidence>
<keyword evidence="4 6" id="KW-0720">Serine protease</keyword>
<accession>A0A4V2F897</accession>
<evidence type="ECO:0000256" key="5">
    <source>
        <dbReference type="PIRSR" id="PIRSR615500-1"/>
    </source>
</evidence>
<evidence type="ECO:0000313" key="8">
    <source>
        <dbReference type="EMBL" id="RZT02657.1"/>
    </source>
</evidence>
<dbReference type="SUPFAM" id="SSF52743">
    <property type="entry name" value="Subtilisin-like"/>
    <property type="match status" value="1"/>
</dbReference>
<dbReference type="EMBL" id="SGXF01000001">
    <property type="protein sequence ID" value="RZT02657.1"/>
    <property type="molecule type" value="Genomic_DNA"/>
</dbReference>
<dbReference type="PANTHER" id="PTHR43806">
    <property type="entry name" value="PEPTIDASE S8"/>
    <property type="match status" value="1"/>
</dbReference>
<dbReference type="PANTHER" id="PTHR43806:SF11">
    <property type="entry name" value="CEREVISIN-RELATED"/>
    <property type="match status" value="1"/>
</dbReference>
<keyword evidence="2 6" id="KW-0645">Protease</keyword>
<feature type="active site" description="Charge relay system" evidence="5 6">
    <location>
        <position position="102"/>
    </location>
</feature>
<dbReference type="Pfam" id="PF00082">
    <property type="entry name" value="Peptidase_S8"/>
    <property type="match status" value="2"/>
</dbReference>
<reference evidence="8 9" key="1">
    <citation type="submission" date="2019-02" db="EMBL/GenBank/DDBJ databases">
        <title>Genomic Encyclopedia of Type Strains, Phase IV (KMG-IV): sequencing the most valuable type-strain genomes for metagenomic binning, comparative biology and taxonomic classification.</title>
        <authorList>
            <person name="Goeker M."/>
        </authorList>
    </citation>
    <scope>NUCLEOTIDE SEQUENCE [LARGE SCALE GENOMIC DNA]</scope>
    <source>
        <strain evidence="8 9">DSM 29486</strain>
    </source>
</reference>
<dbReference type="PIRSF" id="PIRSF037894">
    <property type="entry name" value="Subtilisin_rel_CspABC"/>
    <property type="match status" value="1"/>
</dbReference>
<feature type="active site" description="Charge relay system" evidence="5 6">
    <location>
        <position position="490"/>
    </location>
</feature>
<dbReference type="Gene3D" id="2.60.120.1290">
    <property type="match status" value="1"/>
</dbReference>
<keyword evidence="9" id="KW-1185">Reference proteome</keyword>
<dbReference type="InterPro" id="IPR034045">
    <property type="entry name" value="Pep_S8_CspA-like"/>
</dbReference>
<protein>
    <submittedName>
        <fullName evidence="8">Subtilase family protein</fullName>
    </submittedName>
</protein>
<dbReference type="RefSeq" id="WP_130433221.1">
    <property type="nucleotide sequence ID" value="NZ_SGXF01000001.1"/>
</dbReference>
<evidence type="ECO:0000256" key="2">
    <source>
        <dbReference type="ARBA" id="ARBA00022670"/>
    </source>
</evidence>
<comment type="similarity">
    <text evidence="1 6">Belongs to the peptidase S8 family.</text>
</comment>
<dbReference type="GO" id="GO:0004252">
    <property type="term" value="F:serine-type endopeptidase activity"/>
    <property type="evidence" value="ECO:0007669"/>
    <property type="project" value="UniProtKB-UniRule"/>
</dbReference>
<evidence type="ECO:0000313" key="9">
    <source>
        <dbReference type="Proteomes" id="UP000292927"/>
    </source>
</evidence>
<dbReference type="CDD" id="cd07478">
    <property type="entry name" value="Peptidases_S8_CspA-like"/>
    <property type="match status" value="1"/>
</dbReference>
<dbReference type="Gene3D" id="3.40.50.200">
    <property type="entry name" value="Peptidase S8/S53 domain"/>
    <property type="match status" value="1"/>
</dbReference>